<evidence type="ECO:0000313" key="1">
    <source>
        <dbReference type="EMBL" id="RON39888.1"/>
    </source>
</evidence>
<dbReference type="Proteomes" id="UP000285349">
    <property type="component" value="Unassembled WGS sequence"/>
</dbReference>
<dbReference type="AlphaFoldDB" id="A0A423JQB4"/>
<gene>
    <name evidence="1" type="ORF">BK666_27040</name>
</gene>
<evidence type="ECO:0000313" key="2">
    <source>
        <dbReference type="Proteomes" id="UP000285349"/>
    </source>
</evidence>
<dbReference type="EMBL" id="MOBQ01000043">
    <property type="protein sequence ID" value="RON39888.1"/>
    <property type="molecule type" value="Genomic_DNA"/>
</dbReference>
<accession>A0A423JQB4</accession>
<name>A0A423JQB4_9PSED</name>
<proteinExistence type="predicted"/>
<reference evidence="1 2" key="1">
    <citation type="submission" date="2016-10" db="EMBL/GenBank/DDBJ databases">
        <title>Comparative genome analysis of multiple Pseudomonas spp. focuses on biocontrol and plant growth promoting traits.</title>
        <authorList>
            <person name="Tao X.-Y."/>
            <person name="Taylor C.G."/>
        </authorList>
    </citation>
    <scope>NUCLEOTIDE SEQUENCE [LARGE SCALE GENOMIC DNA]</scope>
    <source>
        <strain evidence="1 2">37A10</strain>
    </source>
</reference>
<organism evidence="1 2">
    <name type="scientific">Pseudomonas frederiksbergensis</name>
    <dbReference type="NCBI Taxonomy" id="104087"/>
    <lineage>
        <taxon>Bacteria</taxon>
        <taxon>Pseudomonadati</taxon>
        <taxon>Pseudomonadota</taxon>
        <taxon>Gammaproteobacteria</taxon>
        <taxon>Pseudomonadales</taxon>
        <taxon>Pseudomonadaceae</taxon>
        <taxon>Pseudomonas</taxon>
    </lineage>
</organism>
<protein>
    <submittedName>
        <fullName evidence="1">Uncharacterized protein</fullName>
    </submittedName>
</protein>
<sequence>MPTPNASPLLLKELDIPGRTGPVSTAPDVWGINIAAALDNFPRQGLQCRAGPWGVMGVGDVLRIFWGAGNQVLQDTIDPEEVNKELTLFVPSRHLTEGAFDVSYTVQRVGQTAEPSEVMKVLVKLTRPGGHDDNDQPGHSKLVMKLPQPIIDGGIDQDNVGAGVLMLCERYPNIAVGDVIQVTWGGVFVLSPPLTQDQADGRVA</sequence>
<comment type="caution">
    <text evidence="1">The sequence shown here is derived from an EMBL/GenBank/DDBJ whole genome shotgun (WGS) entry which is preliminary data.</text>
</comment>
<feature type="non-terminal residue" evidence="1">
    <location>
        <position position="204"/>
    </location>
</feature>